<dbReference type="EMBL" id="OC007323">
    <property type="protein sequence ID" value="CAD7266622.1"/>
    <property type="molecule type" value="Genomic_DNA"/>
</dbReference>
<gene>
    <name evidence="1" type="ORF">TSIB3V08_LOCUS10638</name>
</gene>
<sequence>MLLPPLPLLCWKLWICGVVKHPLRAAYDRRNQHREIR</sequence>
<organism evidence="1">
    <name type="scientific">Timema shepardi</name>
    <name type="common">Walking stick</name>
    <dbReference type="NCBI Taxonomy" id="629360"/>
    <lineage>
        <taxon>Eukaryota</taxon>
        <taxon>Metazoa</taxon>
        <taxon>Ecdysozoa</taxon>
        <taxon>Arthropoda</taxon>
        <taxon>Hexapoda</taxon>
        <taxon>Insecta</taxon>
        <taxon>Pterygota</taxon>
        <taxon>Neoptera</taxon>
        <taxon>Polyneoptera</taxon>
        <taxon>Phasmatodea</taxon>
        <taxon>Timematodea</taxon>
        <taxon>Timematoidea</taxon>
        <taxon>Timematidae</taxon>
        <taxon>Timema</taxon>
    </lineage>
</organism>
<name>A0A7R9B5M1_TIMSH</name>
<proteinExistence type="predicted"/>
<protein>
    <submittedName>
        <fullName evidence="1">Uncharacterized protein</fullName>
    </submittedName>
</protein>
<dbReference type="AlphaFoldDB" id="A0A7R9B5M1"/>
<evidence type="ECO:0000313" key="1">
    <source>
        <dbReference type="EMBL" id="CAD7266622.1"/>
    </source>
</evidence>
<accession>A0A7R9B5M1</accession>
<reference evidence="1" key="1">
    <citation type="submission" date="2020-11" db="EMBL/GenBank/DDBJ databases">
        <authorList>
            <person name="Tran Van P."/>
        </authorList>
    </citation>
    <scope>NUCLEOTIDE SEQUENCE</scope>
</reference>